<keyword evidence="1" id="KW-0472">Membrane</keyword>
<dbReference type="EMBL" id="LAZR01008552">
    <property type="protein sequence ID" value="KKM78047.1"/>
    <property type="molecule type" value="Genomic_DNA"/>
</dbReference>
<organism evidence="2">
    <name type="scientific">marine sediment metagenome</name>
    <dbReference type="NCBI Taxonomy" id="412755"/>
    <lineage>
        <taxon>unclassified sequences</taxon>
        <taxon>metagenomes</taxon>
        <taxon>ecological metagenomes</taxon>
    </lineage>
</organism>
<accession>A0A0F9N9F0</accession>
<keyword evidence="1" id="KW-0812">Transmembrane</keyword>
<feature type="transmembrane region" description="Helical" evidence="1">
    <location>
        <begin position="99"/>
        <end position="124"/>
    </location>
</feature>
<proteinExistence type="predicted"/>
<sequence>MQKLLGVPGSLYPPLPFLPPSLKIASILSVTKNLEKKEDFQMGKEGSKTLMEKWRGFKQNNPNFRVYLLNWYFPAVVLTVLMVFLFSNLKNPELIKKEMLFWFFASCSQSMAALFAVVGMFAVFRYQDMQTRLRNLYDVLKKKFSSEKWVSFFGEADADYWEDSMVIEMSKEKLKGKESESPHATYSNLDVSIKIIESHESLRDYIRIFAKTPMIAIMITFMLSIVSLLFTKAYFSLFFLNYLGLTILCLTLGSITFSMLSVFRYFIISIPPR</sequence>
<evidence type="ECO:0000313" key="2">
    <source>
        <dbReference type="EMBL" id="KKM78047.1"/>
    </source>
</evidence>
<feature type="transmembrane region" description="Helical" evidence="1">
    <location>
        <begin position="208"/>
        <end position="230"/>
    </location>
</feature>
<evidence type="ECO:0000256" key="1">
    <source>
        <dbReference type="SAM" id="Phobius"/>
    </source>
</evidence>
<protein>
    <submittedName>
        <fullName evidence="2">Uncharacterized protein</fullName>
    </submittedName>
</protein>
<name>A0A0F9N9F0_9ZZZZ</name>
<reference evidence="2" key="1">
    <citation type="journal article" date="2015" name="Nature">
        <title>Complex archaea that bridge the gap between prokaryotes and eukaryotes.</title>
        <authorList>
            <person name="Spang A."/>
            <person name="Saw J.H."/>
            <person name="Jorgensen S.L."/>
            <person name="Zaremba-Niedzwiedzka K."/>
            <person name="Martijn J."/>
            <person name="Lind A.E."/>
            <person name="van Eijk R."/>
            <person name="Schleper C."/>
            <person name="Guy L."/>
            <person name="Ettema T.J."/>
        </authorList>
    </citation>
    <scope>NUCLEOTIDE SEQUENCE</scope>
</reference>
<feature type="transmembrane region" description="Helical" evidence="1">
    <location>
        <begin position="242"/>
        <end position="267"/>
    </location>
</feature>
<dbReference type="AlphaFoldDB" id="A0A0F9N9F0"/>
<comment type="caution">
    <text evidence="2">The sequence shown here is derived from an EMBL/GenBank/DDBJ whole genome shotgun (WGS) entry which is preliminary data.</text>
</comment>
<keyword evidence="1" id="KW-1133">Transmembrane helix</keyword>
<feature type="transmembrane region" description="Helical" evidence="1">
    <location>
        <begin position="67"/>
        <end position="87"/>
    </location>
</feature>
<gene>
    <name evidence="2" type="ORF">LCGC14_1363880</name>
</gene>